<dbReference type="HOGENOM" id="CLU_2740104_0_0_1"/>
<reference evidence="1" key="1">
    <citation type="submission" date="2011-11" db="EMBL/GenBank/DDBJ databases">
        <title>The Genome Sequence of Fusarium oxysporum Cotton.</title>
        <authorList>
            <consortium name="The Broad Institute Genome Sequencing Platform"/>
            <person name="Ma L.-J."/>
            <person name="Gale L.R."/>
            <person name="Schwartz D.C."/>
            <person name="Zhou S."/>
            <person name="Corby-Kistler H."/>
            <person name="Young S.K."/>
            <person name="Zeng Q."/>
            <person name="Gargeya S."/>
            <person name="Fitzgerald M."/>
            <person name="Haas B."/>
            <person name="Abouelleil A."/>
            <person name="Alvarado L."/>
            <person name="Arachchi H.M."/>
            <person name="Berlin A."/>
            <person name="Brown A."/>
            <person name="Chapman S.B."/>
            <person name="Chen Z."/>
            <person name="Dunbar C."/>
            <person name="Freedman E."/>
            <person name="Gearin G."/>
            <person name="Goldberg J."/>
            <person name="Griggs A."/>
            <person name="Gujja S."/>
            <person name="Heiman D."/>
            <person name="Howarth C."/>
            <person name="Larson L."/>
            <person name="Lui A."/>
            <person name="MacDonald P.J.P."/>
            <person name="Montmayeur A."/>
            <person name="Murphy C."/>
            <person name="Neiman D."/>
            <person name="Pearson M."/>
            <person name="Priest M."/>
            <person name="Roberts A."/>
            <person name="Saif S."/>
            <person name="Shea T."/>
            <person name="Shenoy N."/>
            <person name="Sisk P."/>
            <person name="Stolte C."/>
            <person name="Sykes S."/>
            <person name="Wortman J."/>
            <person name="Nusbaum C."/>
            <person name="Birren B."/>
        </authorList>
    </citation>
    <scope>NUCLEOTIDE SEQUENCE [LARGE SCALE GENOMIC DNA]</scope>
    <source>
        <strain evidence="1">25433</strain>
    </source>
</reference>
<dbReference type="EMBL" id="JH657994">
    <property type="protein sequence ID" value="EXM16693.1"/>
    <property type="molecule type" value="Genomic_DNA"/>
</dbReference>
<protein>
    <submittedName>
        <fullName evidence="1">Uncharacterized protein</fullName>
    </submittedName>
</protein>
<sequence length="71" mass="7722">MIKCPENTHGPNFTRLGILSSTNACFRSCTLTVETFLTGVPSTGSKQRTCGDLTQSSTTIFFLTSKRSKNT</sequence>
<evidence type="ECO:0000313" key="1">
    <source>
        <dbReference type="EMBL" id="EXM16693.1"/>
    </source>
</evidence>
<dbReference type="Proteomes" id="UP000030701">
    <property type="component" value="Unassembled WGS sequence"/>
</dbReference>
<accession>X0KSY6</accession>
<organism evidence="1">
    <name type="scientific">Fusarium oxysporum f. sp. vasinfectum 25433</name>
    <dbReference type="NCBI Taxonomy" id="1089449"/>
    <lineage>
        <taxon>Eukaryota</taxon>
        <taxon>Fungi</taxon>
        <taxon>Dikarya</taxon>
        <taxon>Ascomycota</taxon>
        <taxon>Pezizomycotina</taxon>
        <taxon>Sordariomycetes</taxon>
        <taxon>Hypocreomycetidae</taxon>
        <taxon>Hypocreales</taxon>
        <taxon>Nectriaceae</taxon>
        <taxon>Fusarium</taxon>
        <taxon>Fusarium oxysporum species complex</taxon>
    </lineage>
</organism>
<proteinExistence type="predicted"/>
<gene>
    <name evidence="1" type="ORF">FOTG_15026</name>
</gene>
<reference evidence="1" key="2">
    <citation type="submission" date="2012-05" db="EMBL/GenBank/DDBJ databases">
        <title>The Genome Annotation of Fusarium oxysporum Cotton.</title>
        <authorList>
            <consortium name="The Broad Institute Genomics Platform"/>
            <person name="Ma L.-J."/>
            <person name="Corby-Kistler H."/>
            <person name="Broz K."/>
            <person name="Gale L.R."/>
            <person name="Jonkers W."/>
            <person name="O'Donnell K."/>
            <person name="Ploetz R."/>
            <person name="Steinberg C."/>
            <person name="Schwartz D.C."/>
            <person name="VanEtten H."/>
            <person name="Zhou S."/>
            <person name="Young S.K."/>
            <person name="Zeng Q."/>
            <person name="Gargeya S."/>
            <person name="Fitzgerald M."/>
            <person name="Abouelleil A."/>
            <person name="Alvarado L."/>
            <person name="Chapman S.B."/>
            <person name="Gainer-Dewar J."/>
            <person name="Goldberg J."/>
            <person name="Griggs A."/>
            <person name="Gujja S."/>
            <person name="Hansen M."/>
            <person name="Howarth C."/>
            <person name="Imamovic A."/>
            <person name="Ireland A."/>
            <person name="Larimer J."/>
            <person name="McCowan C."/>
            <person name="Murphy C."/>
            <person name="Pearson M."/>
            <person name="Poon T.W."/>
            <person name="Priest M."/>
            <person name="Roberts A."/>
            <person name="Saif S."/>
            <person name="Shea T."/>
            <person name="Sykes S."/>
            <person name="Wortman J."/>
            <person name="Nusbaum C."/>
            <person name="Birren B."/>
        </authorList>
    </citation>
    <scope>NUCLEOTIDE SEQUENCE</scope>
    <source>
        <strain evidence="1">25433</strain>
    </source>
</reference>
<name>X0KSY6_FUSOX</name>
<dbReference type="AlphaFoldDB" id="X0KSY6"/>